<name>A0ABS1EFW5_9BURK</name>
<sequence length="98" mass="10639">MNVVLHAPTASALQRARNNARNLQKEMPDAEIRIVVNAEAVAAVLDTADDGVDGMTWVCPNTLARLGRALREPLKLLPGAAVLELVRIQQAGWVYIRA</sequence>
<evidence type="ECO:0000313" key="1">
    <source>
        <dbReference type="EMBL" id="MBK1781706.1"/>
    </source>
</evidence>
<organism evidence="1 2">
    <name type="scientific">Advenella mandrilli</name>
    <dbReference type="NCBI Taxonomy" id="2800330"/>
    <lineage>
        <taxon>Bacteria</taxon>
        <taxon>Pseudomonadati</taxon>
        <taxon>Pseudomonadota</taxon>
        <taxon>Betaproteobacteria</taxon>
        <taxon>Burkholderiales</taxon>
        <taxon>Alcaligenaceae</taxon>
    </lineage>
</organism>
<evidence type="ECO:0008006" key="3">
    <source>
        <dbReference type="Google" id="ProtNLM"/>
    </source>
</evidence>
<evidence type="ECO:0000313" key="2">
    <source>
        <dbReference type="Proteomes" id="UP000635316"/>
    </source>
</evidence>
<gene>
    <name evidence="1" type="ORF">JHL22_10790</name>
</gene>
<comment type="caution">
    <text evidence="1">The sequence shown here is derived from an EMBL/GenBank/DDBJ whole genome shotgun (WGS) entry which is preliminary data.</text>
</comment>
<keyword evidence="2" id="KW-1185">Reference proteome</keyword>
<accession>A0ABS1EFW5</accession>
<dbReference type="InterPro" id="IPR027396">
    <property type="entry name" value="DsrEFH-like"/>
</dbReference>
<protein>
    <recommendedName>
        <fullName evidence="3">Intracellular sulfur oxidation DsrE/DsrF family protein</fullName>
    </recommendedName>
</protein>
<reference evidence="1 2" key="1">
    <citation type="submission" date="2020-12" db="EMBL/GenBank/DDBJ databases">
        <authorList>
            <person name="Lu T."/>
            <person name="Wang Q."/>
            <person name="Han X."/>
        </authorList>
    </citation>
    <scope>NUCLEOTIDE SEQUENCE [LARGE SCALE GENOMIC DNA]</scope>
    <source>
        <strain evidence="1 2">WQ 585</strain>
    </source>
</reference>
<dbReference type="Gene3D" id="3.40.1260.10">
    <property type="entry name" value="DsrEFH-like"/>
    <property type="match status" value="1"/>
</dbReference>
<dbReference type="EMBL" id="JAENGP010000011">
    <property type="protein sequence ID" value="MBK1781706.1"/>
    <property type="molecule type" value="Genomic_DNA"/>
</dbReference>
<dbReference type="Proteomes" id="UP000635316">
    <property type="component" value="Unassembled WGS sequence"/>
</dbReference>
<dbReference type="SUPFAM" id="SSF75169">
    <property type="entry name" value="DsrEFH-like"/>
    <property type="match status" value="1"/>
</dbReference>
<proteinExistence type="predicted"/>